<evidence type="ECO:0000256" key="1">
    <source>
        <dbReference type="SAM" id="Coils"/>
    </source>
</evidence>
<proteinExistence type="predicted"/>
<keyword evidence="3" id="KW-1185">Reference proteome</keyword>
<accession>A1ZHG7</accession>
<name>A1ZHG7_MICM2</name>
<evidence type="ECO:0000313" key="2">
    <source>
        <dbReference type="EMBL" id="EAY29974.1"/>
    </source>
</evidence>
<keyword evidence="1" id="KW-0175">Coiled coil</keyword>
<dbReference type="eggNOG" id="COG3039">
    <property type="taxonomic scope" value="Bacteria"/>
</dbReference>
<feature type="coiled-coil region" evidence="1">
    <location>
        <begin position="63"/>
        <end position="90"/>
    </location>
</feature>
<sequence length="133" mass="15826">MHWQVMEKQHDVDMPLIIRDFIQSKHGKYRIESWSFDRNFGSPENREGLAEQVDCLVMPKKGRISKKEQKQQEEAEFKKYRKKHSTIEANINQLECLGAGKCRDKTIEGFKRYVGLSVLAYNLHRLGKIRRRY</sequence>
<protein>
    <recommendedName>
        <fullName evidence="4">Transposase DDE domain-containing protein</fullName>
    </recommendedName>
</protein>
<comment type="caution">
    <text evidence="2">The sequence shown here is derived from an EMBL/GenBank/DDBJ whole genome shotgun (WGS) entry which is preliminary data.</text>
</comment>
<gene>
    <name evidence="2" type="ORF">M23134_05307</name>
</gene>
<dbReference type="EMBL" id="AAWS01000008">
    <property type="protein sequence ID" value="EAY29974.1"/>
    <property type="molecule type" value="Genomic_DNA"/>
</dbReference>
<evidence type="ECO:0008006" key="4">
    <source>
        <dbReference type="Google" id="ProtNLM"/>
    </source>
</evidence>
<evidence type="ECO:0000313" key="3">
    <source>
        <dbReference type="Proteomes" id="UP000004095"/>
    </source>
</evidence>
<reference evidence="2 3" key="1">
    <citation type="submission" date="2007-01" db="EMBL/GenBank/DDBJ databases">
        <authorList>
            <person name="Haygood M."/>
            <person name="Podell S."/>
            <person name="Anderson C."/>
            <person name="Hopkinson B."/>
            <person name="Roe K."/>
            <person name="Barbeau K."/>
            <person name="Gaasterland T."/>
            <person name="Ferriera S."/>
            <person name="Johnson J."/>
            <person name="Kravitz S."/>
            <person name="Beeson K."/>
            <person name="Sutton G."/>
            <person name="Rogers Y.-H."/>
            <person name="Friedman R."/>
            <person name="Frazier M."/>
            <person name="Venter J.C."/>
        </authorList>
    </citation>
    <scope>NUCLEOTIDE SEQUENCE [LARGE SCALE GENOMIC DNA]</scope>
    <source>
        <strain evidence="2 3">ATCC 23134</strain>
    </source>
</reference>
<dbReference type="Proteomes" id="UP000004095">
    <property type="component" value="Unassembled WGS sequence"/>
</dbReference>
<dbReference type="AlphaFoldDB" id="A1ZHG7"/>
<organism evidence="2 3">
    <name type="scientific">Microscilla marina ATCC 23134</name>
    <dbReference type="NCBI Taxonomy" id="313606"/>
    <lineage>
        <taxon>Bacteria</taxon>
        <taxon>Pseudomonadati</taxon>
        <taxon>Bacteroidota</taxon>
        <taxon>Cytophagia</taxon>
        <taxon>Cytophagales</taxon>
        <taxon>Microscillaceae</taxon>
        <taxon>Microscilla</taxon>
    </lineage>
</organism>